<evidence type="ECO:0000313" key="2">
    <source>
        <dbReference type="Proteomes" id="UP000649573"/>
    </source>
</evidence>
<dbReference type="EMBL" id="BMRE01000157">
    <property type="protein sequence ID" value="GGU88811.1"/>
    <property type="molecule type" value="Genomic_DNA"/>
</dbReference>
<accession>A0ABQ2VM76</accession>
<dbReference type="Proteomes" id="UP000649573">
    <property type="component" value="Unassembled WGS sequence"/>
</dbReference>
<protein>
    <submittedName>
        <fullName evidence="1">Uncharacterized protein</fullName>
    </submittedName>
</protein>
<keyword evidence="2" id="KW-1185">Reference proteome</keyword>
<name>A0ABQ2VM76_9PSEU</name>
<reference evidence="2" key="1">
    <citation type="journal article" date="2019" name="Int. J. Syst. Evol. Microbiol.">
        <title>The Global Catalogue of Microorganisms (GCM) 10K type strain sequencing project: providing services to taxonomists for standard genome sequencing and annotation.</title>
        <authorList>
            <consortium name="The Broad Institute Genomics Platform"/>
            <consortium name="The Broad Institute Genome Sequencing Center for Infectious Disease"/>
            <person name="Wu L."/>
            <person name="Ma J."/>
        </authorList>
    </citation>
    <scope>NUCLEOTIDE SEQUENCE [LARGE SCALE GENOMIC DNA]</scope>
    <source>
        <strain evidence="2">JCM 3296</strain>
    </source>
</reference>
<evidence type="ECO:0000313" key="1">
    <source>
        <dbReference type="EMBL" id="GGU88811.1"/>
    </source>
</evidence>
<organism evidence="1 2">
    <name type="scientific">Lentzea flava</name>
    <dbReference type="NCBI Taxonomy" id="103732"/>
    <lineage>
        <taxon>Bacteria</taxon>
        <taxon>Bacillati</taxon>
        <taxon>Actinomycetota</taxon>
        <taxon>Actinomycetes</taxon>
        <taxon>Pseudonocardiales</taxon>
        <taxon>Pseudonocardiaceae</taxon>
        <taxon>Lentzea</taxon>
    </lineage>
</organism>
<gene>
    <name evidence="1" type="ORF">GCM10010178_92390</name>
</gene>
<dbReference type="RefSeq" id="WP_189260148.1">
    <property type="nucleotide sequence ID" value="NZ_BMRE01000157.1"/>
</dbReference>
<proteinExistence type="predicted"/>
<sequence length="150" mass="16276">MAWKRPSSFREFLEATVEALDKLEKSLVGDPDPLFPELAVPEPDLTKVRGAFDMSVVDPDQAKIEPGADEETVARAELLQNALLDIRGDKASATAHVDVGRNGIPAGTLSIKPVKHAGDRFRLDVRYLGESSVEPVVPSWAKCSVQRLGS</sequence>
<comment type="caution">
    <text evidence="1">The sequence shown here is derived from an EMBL/GenBank/DDBJ whole genome shotgun (WGS) entry which is preliminary data.</text>
</comment>